<keyword evidence="2" id="KW-1185">Reference proteome</keyword>
<gene>
    <name evidence="1" type="ORF">KZ699_08140</name>
</gene>
<proteinExistence type="predicted"/>
<name>A0ABY8RJ62_9HYPH</name>
<sequence length="71" mass="7629">MTEEKVSHVRLQGEPLSSGFFLAQVQILLSAQKEIQLLQKAILLGPATCCSKIVISHVSDSSPVIPAVTLE</sequence>
<organism evidence="1 2">
    <name type="scientific">Agrobacterium cucumeris</name>
    <dbReference type="NCBI Taxonomy" id="2862866"/>
    <lineage>
        <taxon>Bacteria</taxon>
        <taxon>Pseudomonadati</taxon>
        <taxon>Pseudomonadota</taxon>
        <taxon>Alphaproteobacteria</taxon>
        <taxon>Hyphomicrobiales</taxon>
        <taxon>Rhizobiaceae</taxon>
        <taxon>Rhizobium/Agrobacterium group</taxon>
        <taxon>Agrobacterium</taxon>
    </lineage>
</organism>
<reference evidence="1 2" key="1">
    <citation type="journal article" date="2023" name="Syst. Appl. Microbiol.">
        <title>Agrobacterium cucumeris sp. nov. isolated from crazy roots on cucumber (Cucumis sativus).</title>
        <authorList>
            <person name="Warabieda M."/>
            <person name="Kuzmanovic N."/>
            <person name="Trzcinski P."/>
            <person name="Pulawska J."/>
        </authorList>
    </citation>
    <scope>NUCLEOTIDE SEQUENCE [LARGE SCALE GENOMIC DNA]</scope>
    <source>
        <strain evidence="1 2">O132</strain>
    </source>
</reference>
<evidence type="ECO:0000313" key="2">
    <source>
        <dbReference type="Proteomes" id="UP001225611"/>
    </source>
</evidence>
<dbReference type="RefSeq" id="WP_269703932.1">
    <property type="nucleotide sequence ID" value="NZ_CP080387.1"/>
</dbReference>
<accession>A0ABY8RJ62</accession>
<evidence type="ECO:0000313" key="1">
    <source>
        <dbReference type="EMBL" id="WHO07082.1"/>
    </source>
</evidence>
<protein>
    <submittedName>
        <fullName evidence="1">Uncharacterized protein</fullName>
    </submittedName>
</protein>
<dbReference type="EMBL" id="CP080387">
    <property type="protein sequence ID" value="WHO07082.1"/>
    <property type="molecule type" value="Genomic_DNA"/>
</dbReference>
<dbReference type="Proteomes" id="UP001225611">
    <property type="component" value="Chromosome 1"/>
</dbReference>